<organism evidence="1 2">
    <name type="scientific">Pseudomonas viridiflava</name>
    <name type="common">Phytomonas viridiflava</name>
    <dbReference type="NCBI Taxonomy" id="33069"/>
    <lineage>
        <taxon>Bacteria</taxon>
        <taxon>Pseudomonadati</taxon>
        <taxon>Pseudomonadota</taxon>
        <taxon>Gammaproteobacteria</taxon>
        <taxon>Pseudomonadales</taxon>
        <taxon>Pseudomonadaceae</taxon>
        <taxon>Pseudomonas</taxon>
    </lineage>
</organism>
<protein>
    <submittedName>
        <fullName evidence="1">Uncharacterized protein</fullName>
    </submittedName>
</protein>
<evidence type="ECO:0000313" key="1">
    <source>
        <dbReference type="EMBL" id="SMS10543.1"/>
    </source>
</evidence>
<dbReference type="AlphaFoldDB" id="A0A1Y6JQF9"/>
<dbReference type="KEGG" id="pvd:CFBP1590__2957"/>
<proteinExistence type="predicted"/>
<dbReference type="GeneID" id="47764614"/>
<evidence type="ECO:0000313" key="2">
    <source>
        <dbReference type="Proteomes" id="UP000196842"/>
    </source>
</evidence>
<dbReference type="EMBL" id="LT855380">
    <property type="protein sequence ID" value="SMS10543.1"/>
    <property type="molecule type" value="Genomic_DNA"/>
</dbReference>
<accession>A0A1Y6JQF9</accession>
<gene>
    <name evidence="1" type="ORF">CFBP1590__2957</name>
</gene>
<name>A0A1Y6JQF9_PSEVI</name>
<sequence length="76" mass="8297">MFDDVMGLMKVCTGRFTEGATDAFASSIVAEVLTPILKDIDSLRSFSEGYQRQVLIIDGILEEAQILQAKSEGPET</sequence>
<dbReference type="RefSeq" id="WP_088235357.1">
    <property type="nucleotide sequence ID" value="NZ_LT855380.1"/>
</dbReference>
<dbReference type="Proteomes" id="UP000196842">
    <property type="component" value="Chromosome I"/>
</dbReference>
<reference evidence="1 2" key="1">
    <citation type="submission" date="2017-05" db="EMBL/GenBank/DDBJ databases">
        <authorList>
            <person name="Song R."/>
            <person name="Chenine A.L."/>
            <person name="Ruprecht R.M."/>
        </authorList>
    </citation>
    <scope>NUCLEOTIDE SEQUENCE [LARGE SCALE GENOMIC DNA]</scope>
    <source>
        <strain evidence="1 2">CFBP 1590</strain>
    </source>
</reference>